<feature type="region of interest" description="Disordered" evidence="7">
    <location>
        <begin position="643"/>
        <end position="690"/>
    </location>
</feature>
<dbReference type="STRING" id="126957.T1IZ24"/>
<organism evidence="9 10">
    <name type="scientific">Strigamia maritima</name>
    <name type="common">European centipede</name>
    <name type="synonym">Geophilus maritimus</name>
    <dbReference type="NCBI Taxonomy" id="126957"/>
    <lineage>
        <taxon>Eukaryota</taxon>
        <taxon>Metazoa</taxon>
        <taxon>Ecdysozoa</taxon>
        <taxon>Arthropoda</taxon>
        <taxon>Myriapoda</taxon>
        <taxon>Chilopoda</taxon>
        <taxon>Pleurostigmophora</taxon>
        <taxon>Geophilomorpha</taxon>
        <taxon>Linotaeniidae</taxon>
        <taxon>Strigamia</taxon>
    </lineage>
</organism>
<keyword evidence="10" id="KW-1185">Reference proteome</keyword>
<comment type="similarity">
    <text evidence="2">Belongs to the SAP130 family.</text>
</comment>
<dbReference type="GO" id="GO:0000122">
    <property type="term" value="P:negative regulation of transcription by RNA polymerase II"/>
    <property type="evidence" value="ECO:0007669"/>
    <property type="project" value="TreeGrafter"/>
</dbReference>
<feature type="region of interest" description="Disordered" evidence="7">
    <location>
        <begin position="584"/>
        <end position="605"/>
    </location>
</feature>
<dbReference type="GO" id="GO:0070822">
    <property type="term" value="C:Sin3-type complex"/>
    <property type="evidence" value="ECO:0007669"/>
    <property type="project" value="TreeGrafter"/>
</dbReference>
<dbReference type="OMA" id="NIQRCKV"/>
<feature type="compositionally biased region" description="Polar residues" evidence="7">
    <location>
        <begin position="1"/>
        <end position="11"/>
    </location>
</feature>
<protein>
    <recommendedName>
        <fullName evidence="8">Histone deacetylase complex subunit SAP130 C-terminal domain-containing protein</fullName>
    </recommendedName>
</protein>
<evidence type="ECO:0000256" key="1">
    <source>
        <dbReference type="ARBA" id="ARBA00004123"/>
    </source>
</evidence>
<dbReference type="EnsemblMetazoa" id="SMAR006493-RA">
    <property type="protein sequence ID" value="SMAR006493-PA"/>
    <property type="gene ID" value="SMAR006493"/>
</dbReference>
<evidence type="ECO:0000259" key="8">
    <source>
        <dbReference type="Pfam" id="PF16014"/>
    </source>
</evidence>
<keyword evidence="4" id="KW-0805">Transcription regulation</keyword>
<dbReference type="InterPro" id="IPR024137">
    <property type="entry name" value="His_deAcase_cplx_SAP130"/>
</dbReference>
<evidence type="ECO:0000313" key="9">
    <source>
        <dbReference type="EnsemblMetazoa" id="SMAR006493-PA"/>
    </source>
</evidence>
<reference evidence="10" key="1">
    <citation type="submission" date="2011-05" db="EMBL/GenBank/DDBJ databases">
        <authorList>
            <person name="Richards S.R."/>
            <person name="Qu J."/>
            <person name="Jiang H."/>
            <person name="Jhangiani S.N."/>
            <person name="Agravi P."/>
            <person name="Goodspeed R."/>
            <person name="Gross S."/>
            <person name="Mandapat C."/>
            <person name="Jackson L."/>
            <person name="Mathew T."/>
            <person name="Pu L."/>
            <person name="Thornton R."/>
            <person name="Saada N."/>
            <person name="Wilczek-Boney K.B."/>
            <person name="Lee S."/>
            <person name="Kovar C."/>
            <person name="Wu Y."/>
            <person name="Scherer S.E."/>
            <person name="Worley K.C."/>
            <person name="Muzny D.M."/>
            <person name="Gibbs R."/>
        </authorList>
    </citation>
    <scope>NUCLEOTIDE SEQUENCE</scope>
    <source>
        <strain evidence="10">Brora</strain>
    </source>
</reference>
<dbReference type="HOGENOM" id="CLU_011045_0_0_1"/>
<dbReference type="EMBL" id="JH431704">
    <property type="status" value="NOT_ANNOTATED_CDS"/>
    <property type="molecule type" value="Genomic_DNA"/>
</dbReference>
<feature type="region of interest" description="Disordered" evidence="7">
    <location>
        <begin position="187"/>
        <end position="207"/>
    </location>
</feature>
<keyword evidence="5" id="KW-0804">Transcription</keyword>
<feature type="region of interest" description="Disordered" evidence="7">
    <location>
        <begin position="1"/>
        <end position="52"/>
    </location>
</feature>
<name>T1IZ24_STRMM</name>
<proteinExistence type="inferred from homology"/>
<evidence type="ECO:0000256" key="6">
    <source>
        <dbReference type="ARBA" id="ARBA00023242"/>
    </source>
</evidence>
<dbReference type="InterPro" id="IPR031963">
    <property type="entry name" value="SAP130_C"/>
</dbReference>
<feature type="compositionally biased region" description="Polar residues" evidence="7">
    <location>
        <begin position="595"/>
        <end position="605"/>
    </location>
</feature>
<reference evidence="9" key="2">
    <citation type="submission" date="2015-02" db="UniProtKB">
        <authorList>
            <consortium name="EnsemblMetazoa"/>
        </authorList>
    </citation>
    <scope>IDENTIFICATION</scope>
</reference>
<feature type="domain" description="Histone deacetylase complex subunit SAP130 C-terminal" evidence="8">
    <location>
        <begin position="653"/>
        <end position="847"/>
    </location>
</feature>
<dbReference type="PANTHER" id="PTHR13497">
    <property type="entry name" value="HISTONE DEACETYLASE COMPLEX SUBUNIT SAP130"/>
    <property type="match status" value="1"/>
</dbReference>
<dbReference type="PANTHER" id="PTHR13497:SF3">
    <property type="entry name" value="HISTONE DEACETYLASE COMPLEX SUBUNIT SAP130"/>
    <property type="match status" value="1"/>
</dbReference>
<evidence type="ECO:0000256" key="2">
    <source>
        <dbReference type="ARBA" id="ARBA00007859"/>
    </source>
</evidence>
<evidence type="ECO:0000313" key="10">
    <source>
        <dbReference type="Proteomes" id="UP000014500"/>
    </source>
</evidence>
<keyword evidence="3" id="KW-0678">Repressor</keyword>
<sequence>MENIGKSNPVAQNDGKSEGELQQLESSHLSTDSSHHGRSSRSPQPPRTTYTGALRPTLATRPIAPAPIQPVTALNLQSTVSPAQTFISKSACHPSAPIPTMTVPVSSGTMASIIRPTHPTQGSMNPAHIPHATITTSYSSHVPRGAAAVASITPPRAAMATPIRAPHLQPASIPISSVPRCSSIRSLPVTTSIPPKPQASLMNDPLRPRGGVATVQFGAHLRPTDQIIRTSVCGVASKSVHVSQPVVSAIKQMPEKGYYKPHPSTNMSVGSSVVMPVQQHSTLVSTASTAIGAASPASHSLALTSTQLVGAKTQLRIPPPIMSVQAVHTVPPLKSQPTQQLVSVPTVTTKPSITIHGSPHLTTNLTSAVPRMTNAASIPVAKVQPLSMTTRTNLDVSESSNTVNLFVPSHHPTQTNQAPAAGSVGTASVVLMEAPHPLPTYIYETYQNTITMAPYGGPPATFSTLQPGSAIRLPSHPSQNITAAVQNASRSASVSPIMVAVEQGRSLTLHTSYSSNAETLVTTCEPIVSSVSSSIHAVNSGNYSGSQSGNCNSTSSVSSSPRPSILRKRTSEGLSVVRKNLMASMPNLEPPTSPHPDSNLNNVLLSATSPKPLSEQSRENGLNRLHEDKNIANTVIKTEPLDVADNSNNRTTNGISVETSPRKKPRKQQLTGNEMVEAHSTDAEDEFERDSRNIKKESLKHDDGVQLSTVRPRPNITLINSYRHTWKSRHNHFLHYSDVKAKEERRTNISDLANQKGMMQKLNGWKIHHLSTQLDEVVDDEDGVLKRLNDFLSRLEDCDRRDNRESNGVSELIKGNLQRCRIIRDQMKEAKQQVLKVIDHKSQILDIIGKYIAKKPLRKKDNGMCNCGYAIV</sequence>
<dbReference type="AlphaFoldDB" id="T1IZ24"/>
<keyword evidence="6" id="KW-0539">Nucleus</keyword>
<feature type="compositionally biased region" description="Polar residues" evidence="7">
    <location>
        <begin position="23"/>
        <end position="32"/>
    </location>
</feature>
<feature type="compositionally biased region" description="Low complexity" evidence="7">
    <location>
        <begin position="540"/>
        <end position="564"/>
    </location>
</feature>
<dbReference type="eggNOG" id="ENOG502QQ6P">
    <property type="taxonomic scope" value="Eukaryota"/>
</dbReference>
<dbReference type="Pfam" id="PF16014">
    <property type="entry name" value="SAP130_C"/>
    <property type="match status" value="1"/>
</dbReference>
<evidence type="ECO:0000256" key="3">
    <source>
        <dbReference type="ARBA" id="ARBA00022491"/>
    </source>
</evidence>
<feature type="compositionally biased region" description="Polar residues" evidence="7">
    <location>
        <begin position="645"/>
        <end position="659"/>
    </location>
</feature>
<dbReference type="PhylomeDB" id="T1IZ24"/>
<evidence type="ECO:0000256" key="4">
    <source>
        <dbReference type="ARBA" id="ARBA00023015"/>
    </source>
</evidence>
<evidence type="ECO:0000256" key="5">
    <source>
        <dbReference type="ARBA" id="ARBA00023163"/>
    </source>
</evidence>
<accession>T1IZ24</accession>
<feature type="region of interest" description="Disordered" evidence="7">
    <location>
        <begin position="540"/>
        <end position="572"/>
    </location>
</feature>
<evidence type="ECO:0000256" key="7">
    <source>
        <dbReference type="SAM" id="MobiDB-lite"/>
    </source>
</evidence>
<dbReference type="Proteomes" id="UP000014500">
    <property type="component" value="Unassembled WGS sequence"/>
</dbReference>
<comment type="subcellular location">
    <subcellularLocation>
        <location evidence="1">Nucleus</location>
    </subcellularLocation>
</comment>